<evidence type="ECO:0000313" key="2">
    <source>
        <dbReference type="Proteomes" id="UP001161017"/>
    </source>
</evidence>
<reference evidence="1" key="1">
    <citation type="journal article" date="2023" name="Genome Biol. Evol.">
        <title>First Whole Genome Sequence and Flow Cytometry Genome Size Data for the Lichen-Forming Fungus Ramalina farinacea (Ascomycota).</title>
        <authorList>
            <person name="Llewellyn T."/>
            <person name="Mian S."/>
            <person name="Hill R."/>
            <person name="Leitch I.J."/>
            <person name="Gaya E."/>
        </authorList>
    </citation>
    <scope>NUCLEOTIDE SEQUENCE</scope>
    <source>
        <strain evidence="1">LIQ254RAFAR</strain>
    </source>
</reference>
<dbReference type="Proteomes" id="UP001161017">
    <property type="component" value="Unassembled WGS sequence"/>
</dbReference>
<gene>
    <name evidence="1" type="ORF">OHK93_004570</name>
</gene>
<keyword evidence="2" id="KW-1185">Reference proteome</keyword>
<dbReference type="EMBL" id="JAPUFD010000021">
    <property type="protein sequence ID" value="MDI1492787.1"/>
    <property type="molecule type" value="Genomic_DNA"/>
</dbReference>
<name>A0AA43QV02_9LECA</name>
<accession>A0AA43QV02</accession>
<proteinExistence type="predicted"/>
<comment type="caution">
    <text evidence="1">The sequence shown here is derived from an EMBL/GenBank/DDBJ whole genome shotgun (WGS) entry which is preliminary data.</text>
</comment>
<protein>
    <submittedName>
        <fullName evidence="1">Uncharacterized protein</fullName>
    </submittedName>
</protein>
<dbReference type="AlphaFoldDB" id="A0AA43QV02"/>
<organism evidence="1 2">
    <name type="scientific">Ramalina farinacea</name>
    <dbReference type="NCBI Taxonomy" id="258253"/>
    <lineage>
        <taxon>Eukaryota</taxon>
        <taxon>Fungi</taxon>
        <taxon>Dikarya</taxon>
        <taxon>Ascomycota</taxon>
        <taxon>Pezizomycotina</taxon>
        <taxon>Lecanoromycetes</taxon>
        <taxon>OSLEUM clade</taxon>
        <taxon>Lecanoromycetidae</taxon>
        <taxon>Lecanorales</taxon>
        <taxon>Lecanorineae</taxon>
        <taxon>Ramalinaceae</taxon>
        <taxon>Ramalina</taxon>
    </lineage>
</organism>
<sequence>MPFQLGQRGEGPASDAVRFQQQGQVDWTRLSADSVNASIQILSRISAAGIDPFTIVMGQAIGGSLLWRDEGRKRFDEALQSCRGLASYRNVLWFGFGVKHVAHVLTATDQGAVCAGLCSCVAECYTTAYAAGIMMEMTKISNPPAEFTPSLLQWRNLVHSCAGLVSSSTFALCAEQFMRFSGDLRVASRHSQCDHNYPGRGISHKTQIAEALLGLAKLSRGVLFQMTIVGGADAGFLAALADWLLGLDVEVRGGKEQETLFRNCTLDKQPQLIIMYDDNAQPNGLQCVGKTYRLPDASGILTSEDGALQWTLLGGRVPWESALDWTFGGYFRKLLGMKQACGAAIGSAARIYQALSDGDESFGDAKEDWRFQCRTYFSDSHGLALVHFITQRFPELGNLHETMGLNARASTVQKAWMVFESSMTSISTGCGCQRCSGELARGQGPHGHFCLVFLVYTILHLSRALSGIVTQLRPTRVGLEILYDQVLYDGLNHPVVAGEHLMQKAAPNNATVTSQQRLSRAQLIFGGDRGHGQTYLVKSDSTWTSAMAINGLCYCYDILLRPSFSSAQAARICVVNGRIEHNGRAYDHLSDGGQNTPPSSGLFPGGAPGFSRYLLERLADSNGSRLEVLVSERFDGLAFEYAVCKDSNTLMTFGPAKVVDSMSHNEGLVSCARKGHCTESPQVPDLLKAIALCSQEKKTFCRLKHGQEEFVLVLGDIVSKLMAIDASWTPIVQRDECLACCVRSGVRRGNKSITIIMGGGGARDAALA</sequence>
<evidence type="ECO:0000313" key="1">
    <source>
        <dbReference type="EMBL" id="MDI1492787.1"/>
    </source>
</evidence>